<keyword evidence="7" id="KW-1185">Reference proteome</keyword>
<dbReference type="Proteomes" id="UP000231990">
    <property type="component" value="Unassembled WGS sequence"/>
</dbReference>
<dbReference type="OrthoDB" id="9803035at2"/>
<name>A0A2M9ZQI6_9LEPT</name>
<evidence type="ECO:0000256" key="2">
    <source>
        <dbReference type="ARBA" id="ARBA00022679"/>
    </source>
</evidence>
<evidence type="ECO:0000313" key="8">
    <source>
        <dbReference type="Proteomes" id="UP000231990"/>
    </source>
</evidence>
<dbReference type="SMART" id="SM00563">
    <property type="entry name" value="PlsC"/>
    <property type="match status" value="1"/>
</dbReference>
<organism evidence="6 8">
    <name type="scientific">Leptospira perolatii</name>
    <dbReference type="NCBI Taxonomy" id="2023191"/>
    <lineage>
        <taxon>Bacteria</taxon>
        <taxon>Pseudomonadati</taxon>
        <taxon>Spirochaetota</taxon>
        <taxon>Spirochaetia</taxon>
        <taxon>Leptospirales</taxon>
        <taxon>Leptospiraceae</taxon>
        <taxon>Leptospira</taxon>
    </lineage>
</organism>
<reference evidence="7 8" key="1">
    <citation type="submission" date="2017-07" db="EMBL/GenBank/DDBJ databases">
        <title>Leptospira spp. isolated from tropical soils.</title>
        <authorList>
            <person name="Thibeaux R."/>
            <person name="Iraola G."/>
            <person name="Ferres I."/>
            <person name="Bierque E."/>
            <person name="Girault D."/>
            <person name="Soupe-Gilbert M.-E."/>
            <person name="Picardeau M."/>
            <person name="Goarant C."/>
        </authorList>
    </citation>
    <scope>NUCLEOTIDE SEQUENCE [LARGE SCALE GENOMIC DNA]</scope>
    <source>
        <strain evidence="6 8">FH1-B-B1</strain>
        <strain evidence="5 7">FH1-B-C1</strain>
    </source>
</reference>
<sequence>MHSKNLNREELGVKIHWEPGTSLSYTTPANRKRWLFDRLLLGSDLPFILGYFSEIVKSRKLSLDGKYDDPTWTVSSGVIFDLVEKCGGKFQVENMENLISPQGPVVFAGNHMSVLETFVLPHFIVPFRPVTFVVKESLVKGKLFGPVMRSRNPIAVGRTNPREDLVKVLEEGTKILKGGTSIVVFPQSTRTTTFAPSEFNSIAVKLASRAGVPVVPMALRTDFWENGKIFKDIASLHRKNEIHMKFGTPLPPEMDARKKQETLLEFVLANLKAWKVPILDQPKIE</sequence>
<feature type="domain" description="Phospholipid/glycerol acyltransferase" evidence="4">
    <location>
        <begin position="105"/>
        <end position="222"/>
    </location>
</feature>
<accession>A0A2M9ZQI6</accession>
<dbReference type="Proteomes" id="UP000231962">
    <property type="component" value="Unassembled WGS sequence"/>
</dbReference>
<dbReference type="CDD" id="cd07989">
    <property type="entry name" value="LPLAT_AGPAT-like"/>
    <property type="match status" value="1"/>
</dbReference>
<dbReference type="RefSeq" id="WP_100713080.1">
    <property type="nucleotide sequence ID" value="NZ_NPDY01000003.1"/>
</dbReference>
<dbReference type="GO" id="GO:0006654">
    <property type="term" value="P:phosphatidic acid biosynthetic process"/>
    <property type="evidence" value="ECO:0007669"/>
    <property type="project" value="TreeGrafter"/>
</dbReference>
<dbReference type="EMBL" id="NPDY01000003">
    <property type="protein sequence ID" value="PJZ70511.1"/>
    <property type="molecule type" value="Genomic_DNA"/>
</dbReference>
<dbReference type="PANTHER" id="PTHR10434:SF40">
    <property type="entry name" value="1-ACYL-SN-GLYCEROL-3-PHOSPHATE ACYLTRANSFERASE"/>
    <property type="match status" value="1"/>
</dbReference>
<gene>
    <name evidence="5" type="ORF">CH360_05850</name>
    <name evidence="6" type="ORF">CH373_05430</name>
</gene>
<protein>
    <submittedName>
        <fullName evidence="6">1-acyl-sn-glycerol-3-phosphate acyltransferase</fullName>
    </submittedName>
</protein>
<dbReference type="SUPFAM" id="SSF69593">
    <property type="entry name" value="Glycerol-3-phosphate (1)-acyltransferase"/>
    <property type="match status" value="1"/>
</dbReference>
<evidence type="ECO:0000256" key="1">
    <source>
        <dbReference type="ARBA" id="ARBA00005189"/>
    </source>
</evidence>
<proteinExistence type="predicted"/>
<evidence type="ECO:0000313" key="6">
    <source>
        <dbReference type="EMBL" id="PJZ74348.1"/>
    </source>
</evidence>
<keyword evidence="3 6" id="KW-0012">Acyltransferase</keyword>
<dbReference type="Pfam" id="PF01553">
    <property type="entry name" value="Acyltransferase"/>
    <property type="match status" value="1"/>
</dbReference>
<evidence type="ECO:0000256" key="3">
    <source>
        <dbReference type="ARBA" id="ARBA00023315"/>
    </source>
</evidence>
<dbReference type="InterPro" id="IPR002123">
    <property type="entry name" value="Plipid/glycerol_acylTrfase"/>
</dbReference>
<dbReference type="AlphaFoldDB" id="A0A2M9ZQI6"/>
<dbReference type="EMBL" id="NPDZ01000002">
    <property type="protein sequence ID" value="PJZ74348.1"/>
    <property type="molecule type" value="Genomic_DNA"/>
</dbReference>
<comment type="pathway">
    <text evidence="1">Lipid metabolism.</text>
</comment>
<comment type="caution">
    <text evidence="6">The sequence shown here is derived from an EMBL/GenBank/DDBJ whole genome shotgun (WGS) entry which is preliminary data.</text>
</comment>
<evidence type="ECO:0000259" key="4">
    <source>
        <dbReference type="SMART" id="SM00563"/>
    </source>
</evidence>
<dbReference type="GO" id="GO:0003841">
    <property type="term" value="F:1-acylglycerol-3-phosphate O-acyltransferase activity"/>
    <property type="evidence" value="ECO:0007669"/>
    <property type="project" value="TreeGrafter"/>
</dbReference>
<keyword evidence="2 6" id="KW-0808">Transferase</keyword>
<evidence type="ECO:0000313" key="7">
    <source>
        <dbReference type="Proteomes" id="UP000231962"/>
    </source>
</evidence>
<evidence type="ECO:0000313" key="5">
    <source>
        <dbReference type="EMBL" id="PJZ70511.1"/>
    </source>
</evidence>
<dbReference type="PANTHER" id="PTHR10434">
    <property type="entry name" value="1-ACYL-SN-GLYCEROL-3-PHOSPHATE ACYLTRANSFERASE"/>
    <property type="match status" value="1"/>
</dbReference>